<keyword evidence="2 4" id="KW-0521">NADP</keyword>
<feature type="active site" evidence="4 5">
    <location>
        <position position="146"/>
    </location>
</feature>
<dbReference type="EMBL" id="JAQNDN010000001">
    <property type="protein sequence ID" value="MDC0667329.1"/>
    <property type="molecule type" value="Genomic_DNA"/>
</dbReference>
<dbReference type="CDD" id="cd17895">
    <property type="entry name" value="AGPR_1_N"/>
    <property type="match status" value="1"/>
</dbReference>
<dbReference type="SUPFAM" id="SSF55347">
    <property type="entry name" value="Glyceraldehyde-3-phosphate dehydrogenase-like, C-terminal domain"/>
    <property type="match status" value="1"/>
</dbReference>
<accession>A0ABT5AZR3</accession>
<dbReference type="InterPro" id="IPR050085">
    <property type="entry name" value="AGPR"/>
</dbReference>
<protein>
    <recommendedName>
        <fullName evidence="4">N-acetyl-gamma-glutamyl-phosphate reductase</fullName>
        <shortName evidence="4">AGPR</shortName>
        <ecNumber evidence="4">1.2.1.38</ecNumber>
    </recommendedName>
    <alternativeName>
        <fullName evidence="4">N-acetyl-glutamate semialdehyde dehydrogenase</fullName>
        <shortName evidence="4">NAGSA dehydrogenase</shortName>
    </alternativeName>
</protein>
<dbReference type="InterPro" id="IPR023013">
    <property type="entry name" value="AGPR_AS"/>
</dbReference>
<dbReference type="Pfam" id="PF01118">
    <property type="entry name" value="Semialdhyde_dh"/>
    <property type="match status" value="1"/>
</dbReference>
<comment type="catalytic activity">
    <reaction evidence="4">
        <text>N-acetyl-L-glutamate 5-semialdehyde + phosphate + NADP(+) = N-acetyl-L-glutamyl 5-phosphate + NADPH + H(+)</text>
        <dbReference type="Rhea" id="RHEA:21588"/>
        <dbReference type="ChEBI" id="CHEBI:15378"/>
        <dbReference type="ChEBI" id="CHEBI:29123"/>
        <dbReference type="ChEBI" id="CHEBI:43474"/>
        <dbReference type="ChEBI" id="CHEBI:57783"/>
        <dbReference type="ChEBI" id="CHEBI:57936"/>
        <dbReference type="ChEBI" id="CHEBI:58349"/>
        <dbReference type="EC" id="1.2.1.38"/>
    </reaction>
</comment>
<gene>
    <name evidence="4 7" type="primary">argC</name>
    <name evidence="7" type="ORF">POL58_06255</name>
</gene>
<sequence>MTIIGGTGYGGAELIRLLRWHPGVELVRVTSIDQVGEPLEAVHRNLPKTGLVFENIPAAEAARDVDVVFLALPHKVSATMAAELAGVSARVIDLSGDFRLRDKEAYRVYYGDVHPHPEHLGTWVYGLPELHKEAIRGARRVASPGCFATAIALGLLPLAQAGLLRGAIHTVAMTGSSGSGAYAQIGTHHPLRAGNLKTYKVLNHQHTPEIEQTLRDAASRGSQAPEFSLAFVPVSAPLVRGILATSIVPVPESVDVKALFGEFYRDAPFVRVLGSKVGAEVVAIKGSMYVDLSWTLGQVDPATGQRQLAVVTALDNLVKGGAGQAVQSMNLMLGLAETLGIDAPGLWP</sequence>
<dbReference type="InterPro" id="IPR000534">
    <property type="entry name" value="Semialdehyde_DH_NAD-bd"/>
</dbReference>
<name>A0ABT5AZR3_9BACT</name>
<evidence type="ECO:0000259" key="6">
    <source>
        <dbReference type="SMART" id="SM00859"/>
    </source>
</evidence>
<proteinExistence type="inferred from homology"/>
<dbReference type="PROSITE" id="PS01224">
    <property type="entry name" value="ARGC"/>
    <property type="match status" value="1"/>
</dbReference>
<evidence type="ECO:0000313" key="8">
    <source>
        <dbReference type="Proteomes" id="UP001217838"/>
    </source>
</evidence>
<reference evidence="7 8" key="1">
    <citation type="submission" date="2022-11" db="EMBL/GenBank/DDBJ databases">
        <title>Minimal conservation of predation-associated metabolite biosynthetic gene clusters underscores biosynthetic potential of Myxococcota including descriptions for ten novel species: Archangium lansinium sp. nov., Myxococcus landrumus sp. nov., Nannocystis bai.</title>
        <authorList>
            <person name="Ahearne A."/>
            <person name="Stevens C."/>
            <person name="Dowd S."/>
        </authorList>
    </citation>
    <scope>NUCLEOTIDE SEQUENCE [LARGE SCALE GENOMIC DNA]</scope>
    <source>
        <strain evidence="7 8">NCELM</strain>
    </source>
</reference>
<dbReference type="Proteomes" id="UP001217838">
    <property type="component" value="Unassembled WGS sequence"/>
</dbReference>
<comment type="pathway">
    <text evidence="4">Amino-acid biosynthesis; L-arginine biosynthesis; N(2)-acetyl-L-ornithine from L-glutamate: step 3/4.</text>
</comment>
<evidence type="ECO:0000256" key="4">
    <source>
        <dbReference type="HAMAP-Rule" id="MF_00150"/>
    </source>
</evidence>
<dbReference type="InterPro" id="IPR000706">
    <property type="entry name" value="AGPR_type-1"/>
</dbReference>
<evidence type="ECO:0000256" key="3">
    <source>
        <dbReference type="ARBA" id="ARBA00023002"/>
    </source>
</evidence>
<keyword evidence="3 4" id="KW-0560">Oxidoreductase</keyword>
<organism evidence="7 8">
    <name type="scientific">Nannocystis radixulma</name>
    <dbReference type="NCBI Taxonomy" id="2995305"/>
    <lineage>
        <taxon>Bacteria</taxon>
        <taxon>Pseudomonadati</taxon>
        <taxon>Myxococcota</taxon>
        <taxon>Polyangia</taxon>
        <taxon>Nannocystales</taxon>
        <taxon>Nannocystaceae</taxon>
        <taxon>Nannocystis</taxon>
    </lineage>
</organism>
<evidence type="ECO:0000256" key="1">
    <source>
        <dbReference type="ARBA" id="ARBA00022605"/>
    </source>
</evidence>
<dbReference type="SMART" id="SM00859">
    <property type="entry name" value="Semialdhyde_dh"/>
    <property type="match status" value="1"/>
</dbReference>
<keyword evidence="4" id="KW-0963">Cytoplasm</keyword>
<keyword evidence="1 4" id="KW-0028">Amino-acid biosynthesis</keyword>
<dbReference type="Pfam" id="PF22698">
    <property type="entry name" value="Semialdhyde_dhC_1"/>
    <property type="match status" value="1"/>
</dbReference>
<comment type="similarity">
    <text evidence="4">Belongs to the NAGSA dehydrogenase family. Type 1 subfamily.</text>
</comment>
<dbReference type="EC" id="1.2.1.38" evidence="4"/>
<dbReference type="SUPFAM" id="SSF51735">
    <property type="entry name" value="NAD(P)-binding Rossmann-fold domains"/>
    <property type="match status" value="1"/>
</dbReference>
<evidence type="ECO:0000256" key="5">
    <source>
        <dbReference type="PROSITE-ProRule" id="PRU10010"/>
    </source>
</evidence>
<dbReference type="PANTHER" id="PTHR32338">
    <property type="entry name" value="N-ACETYL-GAMMA-GLUTAMYL-PHOSPHATE REDUCTASE, CHLOROPLASTIC-RELATED-RELATED"/>
    <property type="match status" value="1"/>
</dbReference>
<evidence type="ECO:0000256" key="2">
    <source>
        <dbReference type="ARBA" id="ARBA00022857"/>
    </source>
</evidence>
<keyword evidence="8" id="KW-1185">Reference proteome</keyword>
<feature type="domain" description="Semialdehyde dehydrogenase NAD-binding" evidence="6">
    <location>
        <begin position="3"/>
        <end position="138"/>
    </location>
</feature>
<evidence type="ECO:0000313" key="7">
    <source>
        <dbReference type="EMBL" id="MDC0667329.1"/>
    </source>
</evidence>
<dbReference type="Gene3D" id="3.40.50.720">
    <property type="entry name" value="NAD(P)-binding Rossmann-like Domain"/>
    <property type="match status" value="1"/>
</dbReference>
<dbReference type="NCBIfam" id="TIGR01850">
    <property type="entry name" value="argC"/>
    <property type="match status" value="1"/>
</dbReference>
<dbReference type="HAMAP" id="MF_00150">
    <property type="entry name" value="ArgC_type1"/>
    <property type="match status" value="1"/>
</dbReference>
<dbReference type="CDD" id="cd23934">
    <property type="entry name" value="AGPR_1_C"/>
    <property type="match status" value="1"/>
</dbReference>
<comment type="subcellular location">
    <subcellularLocation>
        <location evidence="4">Cytoplasm</location>
    </subcellularLocation>
</comment>
<keyword evidence="4" id="KW-0055">Arginine biosynthesis</keyword>
<comment type="caution">
    <text evidence="7">The sequence shown here is derived from an EMBL/GenBank/DDBJ whole genome shotgun (WGS) entry which is preliminary data.</text>
</comment>
<dbReference type="InterPro" id="IPR036291">
    <property type="entry name" value="NAD(P)-bd_dom_sf"/>
</dbReference>
<comment type="function">
    <text evidence="4">Catalyzes the NADPH-dependent reduction of N-acetyl-5-glutamyl phosphate to yield N-acetyl-L-glutamate 5-semialdehyde.</text>
</comment>
<dbReference type="GO" id="GO:0003942">
    <property type="term" value="F:N-acetyl-gamma-glutamyl-phosphate reductase activity"/>
    <property type="evidence" value="ECO:0007669"/>
    <property type="project" value="UniProtKB-EC"/>
</dbReference>
<dbReference type="InterPro" id="IPR058924">
    <property type="entry name" value="AGPR_dimerisation_dom"/>
</dbReference>
<dbReference type="RefSeq" id="WP_267680064.1">
    <property type="nucleotide sequence ID" value="NZ_JAQNDN010000001.1"/>
</dbReference>
<dbReference type="Gene3D" id="3.30.360.10">
    <property type="entry name" value="Dihydrodipicolinate Reductase, domain 2"/>
    <property type="match status" value="1"/>
</dbReference>